<evidence type="ECO:0000313" key="3">
    <source>
        <dbReference type="Proteomes" id="UP000037460"/>
    </source>
</evidence>
<feature type="transmembrane region" description="Helical" evidence="1">
    <location>
        <begin position="311"/>
        <end position="335"/>
    </location>
</feature>
<dbReference type="Proteomes" id="UP000037460">
    <property type="component" value="Unassembled WGS sequence"/>
</dbReference>
<feature type="transmembrane region" description="Helical" evidence="1">
    <location>
        <begin position="132"/>
        <end position="157"/>
    </location>
</feature>
<gene>
    <name evidence="2" type="ORF">Ctob_008371</name>
</gene>
<comment type="caution">
    <text evidence="2">The sequence shown here is derived from an EMBL/GenBank/DDBJ whole genome shotgun (WGS) entry which is preliminary data.</text>
</comment>
<dbReference type="AlphaFoldDB" id="A0A0M0JGG9"/>
<dbReference type="InterPro" id="IPR025363">
    <property type="entry name" value="DUF4267"/>
</dbReference>
<feature type="transmembrane region" description="Helical" evidence="1">
    <location>
        <begin position="177"/>
        <end position="199"/>
    </location>
</feature>
<evidence type="ECO:0000256" key="1">
    <source>
        <dbReference type="SAM" id="Phobius"/>
    </source>
</evidence>
<name>A0A0M0JGG9_9EUKA</name>
<feature type="transmembrane region" description="Helical" evidence="1">
    <location>
        <begin position="468"/>
        <end position="487"/>
    </location>
</feature>
<feature type="transmembrane region" description="Helical" evidence="1">
    <location>
        <begin position="51"/>
        <end position="71"/>
    </location>
</feature>
<protein>
    <submittedName>
        <fullName evidence="2">Uncharacterized protein</fullName>
    </submittedName>
</protein>
<feature type="transmembrane region" description="Helical" evidence="1">
    <location>
        <begin position="20"/>
        <end position="39"/>
    </location>
</feature>
<feature type="transmembrane region" description="Helical" evidence="1">
    <location>
        <begin position="101"/>
        <end position="120"/>
    </location>
</feature>
<evidence type="ECO:0000313" key="2">
    <source>
        <dbReference type="EMBL" id="KOO25535.1"/>
    </source>
</evidence>
<keyword evidence="1" id="KW-0812">Transmembrane</keyword>
<organism evidence="2 3">
    <name type="scientific">Chrysochromulina tobinii</name>
    <dbReference type="NCBI Taxonomy" id="1460289"/>
    <lineage>
        <taxon>Eukaryota</taxon>
        <taxon>Haptista</taxon>
        <taxon>Haptophyta</taxon>
        <taxon>Prymnesiophyceae</taxon>
        <taxon>Prymnesiales</taxon>
        <taxon>Chrysochromulinaceae</taxon>
        <taxon>Chrysochromulina</taxon>
    </lineage>
</organism>
<feature type="transmembrane region" description="Helical" evidence="1">
    <location>
        <begin position="369"/>
        <end position="395"/>
    </location>
</feature>
<dbReference type="EMBL" id="JWZX01002962">
    <property type="protein sequence ID" value="KOO25535.1"/>
    <property type="molecule type" value="Genomic_DNA"/>
</dbReference>
<accession>A0A0M0JGG9</accession>
<dbReference type="Pfam" id="PF14087">
    <property type="entry name" value="DUF4267"/>
    <property type="match status" value="1"/>
</dbReference>
<keyword evidence="1" id="KW-0472">Membrane</keyword>
<keyword evidence="3" id="KW-1185">Reference proteome</keyword>
<keyword evidence="1" id="KW-1133">Transmembrane helix</keyword>
<proteinExistence type="predicted"/>
<sequence>MAILSYASVAEALFSGDAMSHVRTAAYFASFLGCLFIVLHQFPWRSRAALVMPYSLAALVCTWRLILLFFVEHTQRYAAHPDPPNLFVEAYVLVCDAPAGWWWTNILLVWVTVACPMVHAEATRRGMPPSVVLAYIIVAFLGAVSLAFPPLLAHLLTLPTTPRASLLSIVVLPCSVALSRPIFVLALVIVHVVLALPFMRAAIATRSPKDGNSPSDDISVLGARGYRLLAFTSAVLHVGSTAAAALSLGIATSAPMDVGSRLWELLGLLRAAFNRNVCQQSISIDAILSSAAGILYMLIRAGHEEGAPSRARALGCSLASVLVGPAAGLALFCAIHEERLQAARHGDDCEREGREVMANSLSVPGVAHILFHVGSVCLSVGLTALGVMCWFAPSLAAEQYGIEPCRLPSGIRSEWVQVAGLRDLGLGLATLGLYLYEPRAIRIFVPAITCIPAGDALLTLQHGTASGAAAHVFGILALSILSASAWLDPSLHQKRE</sequence>
<reference evidence="3" key="1">
    <citation type="journal article" date="2015" name="PLoS Genet.">
        <title>Genome Sequence and Transcriptome Analyses of Chrysochromulina tobin: Metabolic Tools for Enhanced Algal Fitness in the Prominent Order Prymnesiales (Haptophyceae).</title>
        <authorList>
            <person name="Hovde B.T."/>
            <person name="Deodato C.R."/>
            <person name="Hunsperger H.M."/>
            <person name="Ryken S.A."/>
            <person name="Yost W."/>
            <person name="Jha R.K."/>
            <person name="Patterson J."/>
            <person name="Monnat R.J. Jr."/>
            <person name="Barlow S.B."/>
            <person name="Starkenburg S.R."/>
            <person name="Cattolico R.A."/>
        </authorList>
    </citation>
    <scope>NUCLEOTIDE SEQUENCE</scope>
    <source>
        <strain evidence="3">CCMP291</strain>
    </source>
</reference>